<feature type="transmembrane region" description="Helical" evidence="6">
    <location>
        <begin position="98"/>
        <end position="116"/>
    </location>
</feature>
<comment type="caution">
    <text evidence="8">The sequence shown here is derived from an EMBL/GenBank/DDBJ whole genome shotgun (WGS) entry which is preliminary data.</text>
</comment>
<sequence length="302" mass="34750">MKYLFLMLIILGLINIFAFYIYLKKVEKIKTEKSHRNLFINKNSKSIYIVLIDKVIFILSEHKRRVSSIIRGAKFNIAVPYFLAFCIGMFINTEYIKFNKFVVASILIISLLVIFYKKGQKKLRVEFEDGFSEALTIINSALSSGNTILYGIDQCGKKISGVMGEEFKMMSRRLSIGEEPQHVFLDSYEHLPYREYYFFILAVLLNINGGGQVKEVMSRLSKLITDSKVMERKKYAMTAEARMSVKVLACIPIGFAFILKILSPENFEILINHPTGQLILYYAIASVLFGLFIVWNMMNKVV</sequence>
<feature type="domain" description="Type II secretion system protein GspF" evidence="7">
    <location>
        <begin position="136"/>
        <end position="259"/>
    </location>
</feature>
<reference evidence="8" key="1">
    <citation type="journal article" date="2018" name="Genome Biol.">
        <title>SKESA: strategic k-mer extension for scrupulous assemblies.</title>
        <authorList>
            <person name="Souvorov A."/>
            <person name="Agarwala R."/>
            <person name="Lipman D.J."/>
        </authorList>
    </citation>
    <scope>NUCLEOTIDE SEQUENCE</scope>
    <source>
        <strain evidence="8">R17.5973</strain>
    </source>
</reference>
<evidence type="ECO:0000256" key="6">
    <source>
        <dbReference type="SAM" id="Phobius"/>
    </source>
</evidence>
<dbReference type="EMBL" id="DAAQHH010000004">
    <property type="protein sequence ID" value="HAD9327932.1"/>
    <property type="molecule type" value="Genomic_DNA"/>
</dbReference>
<reference evidence="8" key="2">
    <citation type="submission" date="2019-01" db="EMBL/GenBank/DDBJ databases">
        <authorList>
            <consortium name="NCBI Pathogen Detection Project"/>
        </authorList>
    </citation>
    <scope>NUCLEOTIDE SEQUENCE</scope>
    <source>
        <strain evidence="8">R17.5973</strain>
    </source>
</reference>
<dbReference type="PANTHER" id="PTHR35007">
    <property type="entry name" value="INTEGRAL MEMBRANE PROTEIN-RELATED"/>
    <property type="match status" value="1"/>
</dbReference>
<dbReference type="Pfam" id="PF00482">
    <property type="entry name" value="T2SSF"/>
    <property type="match status" value="1"/>
</dbReference>
<evidence type="ECO:0000256" key="1">
    <source>
        <dbReference type="ARBA" id="ARBA00004651"/>
    </source>
</evidence>
<protein>
    <submittedName>
        <fullName evidence="8">Protein dehydratase</fullName>
    </submittedName>
</protein>
<keyword evidence="5 6" id="KW-0472">Membrane</keyword>
<feature type="transmembrane region" description="Helical" evidence="6">
    <location>
        <begin position="6"/>
        <end position="23"/>
    </location>
</feature>
<evidence type="ECO:0000256" key="5">
    <source>
        <dbReference type="ARBA" id="ARBA00023136"/>
    </source>
</evidence>
<name>A0A722XL27_SALER</name>
<evidence type="ECO:0000256" key="3">
    <source>
        <dbReference type="ARBA" id="ARBA00022692"/>
    </source>
</evidence>
<feature type="transmembrane region" description="Helical" evidence="6">
    <location>
        <begin position="279"/>
        <end position="298"/>
    </location>
</feature>
<gene>
    <name evidence="8" type="ORF">G1429_11815</name>
</gene>
<accession>A0A722XL27</accession>
<keyword evidence="2" id="KW-1003">Cell membrane</keyword>
<feature type="transmembrane region" description="Helical" evidence="6">
    <location>
        <begin position="243"/>
        <end position="259"/>
    </location>
</feature>
<proteinExistence type="predicted"/>
<keyword evidence="4 6" id="KW-1133">Transmembrane helix</keyword>
<evidence type="ECO:0000313" key="8">
    <source>
        <dbReference type="EMBL" id="HAD9327932.1"/>
    </source>
</evidence>
<evidence type="ECO:0000256" key="2">
    <source>
        <dbReference type="ARBA" id="ARBA00022475"/>
    </source>
</evidence>
<keyword evidence="3 6" id="KW-0812">Transmembrane</keyword>
<dbReference type="GO" id="GO:0005886">
    <property type="term" value="C:plasma membrane"/>
    <property type="evidence" value="ECO:0007669"/>
    <property type="project" value="UniProtKB-SubCell"/>
</dbReference>
<feature type="transmembrane region" description="Helical" evidence="6">
    <location>
        <begin position="73"/>
        <end position="92"/>
    </location>
</feature>
<evidence type="ECO:0000256" key="4">
    <source>
        <dbReference type="ARBA" id="ARBA00022989"/>
    </source>
</evidence>
<comment type="subcellular location">
    <subcellularLocation>
        <location evidence="1">Cell membrane</location>
        <topology evidence="1">Multi-pass membrane protein</topology>
    </subcellularLocation>
</comment>
<dbReference type="InterPro" id="IPR018076">
    <property type="entry name" value="T2SS_GspF_dom"/>
</dbReference>
<dbReference type="AlphaFoldDB" id="A0A722XL27"/>
<dbReference type="PANTHER" id="PTHR35007:SF2">
    <property type="entry name" value="PILUS ASSEMBLE PROTEIN"/>
    <property type="match status" value="1"/>
</dbReference>
<evidence type="ECO:0000259" key="7">
    <source>
        <dbReference type="Pfam" id="PF00482"/>
    </source>
</evidence>
<organism evidence="8">
    <name type="scientific">Salmonella enterica</name>
    <name type="common">Salmonella choleraesuis</name>
    <dbReference type="NCBI Taxonomy" id="28901"/>
    <lineage>
        <taxon>Bacteria</taxon>
        <taxon>Pseudomonadati</taxon>
        <taxon>Pseudomonadota</taxon>
        <taxon>Gammaproteobacteria</taxon>
        <taxon>Enterobacterales</taxon>
        <taxon>Enterobacteriaceae</taxon>
        <taxon>Salmonella</taxon>
    </lineage>
</organism>